<dbReference type="GO" id="GO:0009113">
    <property type="term" value="P:purine nucleobase biosynthetic process"/>
    <property type="evidence" value="ECO:0007669"/>
    <property type="project" value="InterPro"/>
</dbReference>
<dbReference type="SUPFAM" id="SSF56059">
    <property type="entry name" value="Glutathione synthetase ATP-binding domain-like"/>
    <property type="match status" value="1"/>
</dbReference>
<evidence type="ECO:0000256" key="12">
    <source>
        <dbReference type="ARBA" id="ARBA00042242"/>
    </source>
</evidence>
<dbReference type="GO" id="GO:0005524">
    <property type="term" value="F:ATP binding"/>
    <property type="evidence" value="ECO:0007669"/>
    <property type="project" value="UniProtKB-UniRule"/>
</dbReference>
<dbReference type="RefSeq" id="WP_132747160.1">
    <property type="nucleotide sequence ID" value="NZ_SLXK01000027.1"/>
</dbReference>
<accession>A0A4R2NQQ0</accession>
<dbReference type="GO" id="GO:0006189">
    <property type="term" value="P:'de novo' IMP biosynthetic process"/>
    <property type="evidence" value="ECO:0007669"/>
    <property type="project" value="UniProtKB-UniRule"/>
</dbReference>
<evidence type="ECO:0000256" key="5">
    <source>
        <dbReference type="ARBA" id="ARBA00022598"/>
    </source>
</evidence>
<dbReference type="PROSITE" id="PS00184">
    <property type="entry name" value="GARS"/>
    <property type="match status" value="1"/>
</dbReference>
<name>A0A4R2NQQ0_9BACL</name>
<sequence length="423" mass="45485">MKILIIGKGGREHAMAWKAAQSERVETVFAAPGSDGIAEVAECLPIQETDFDGLVQFAKQKAIDLTIVGPEQPLVEGIVDRFNQEGLEIFGPTKAAAEIEGSKDFAKSLMKAYGIPTADYETFTDYEDARAYIKEKGAPIVLKADGLAAGKGVIVAMTESEALEGLEDMMAHAKFGKAGERVVIEEFLAGEEFSLMALVCGETVVPLDIAQDHKRAFEGDKGPNTGGMGAYSPVPYIEDAVVKKAVKTILRPAAKAMVTENRSFTGILYAGLILTAHGPKVIEFNCRFGDPETQVILPRLQSDLVETILQVMEGKAPDLAWSEQSAAGIVLASEGYPEAYEKGRVINKLDAVDQSALVFHAGTKRVDGDWVTAGGRVLLVAGLADHLKDASRLANSEIGKIECQGAFHRRDIAYRALEKSTQN</sequence>
<gene>
    <name evidence="14" type="primary">purD</name>
    <name evidence="17" type="ORF">EV207_12731</name>
</gene>
<dbReference type="PROSITE" id="PS50975">
    <property type="entry name" value="ATP_GRASP"/>
    <property type="match status" value="1"/>
</dbReference>
<dbReference type="Gene3D" id="3.30.1490.20">
    <property type="entry name" value="ATP-grasp fold, A domain"/>
    <property type="match status" value="1"/>
</dbReference>
<dbReference type="GO" id="GO:0046872">
    <property type="term" value="F:metal ion binding"/>
    <property type="evidence" value="ECO:0007669"/>
    <property type="project" value="UniProtKB-KW"/>
</dbReference>
<dbReference type="FunFam" id="3.90.600.10:FF:000001">
    <property type="entry name" value="Trifunctional purine biosynthetic protein adenosine-3"/>
    <property type="match status" value="1"/>
</dbReference>
<evidence type="ECO:0000256" key="7">
    <source>
        <dbReference type="ARBA" id="ARBA00022741"/>
    </source>
</evidence>
<protein>
    <recommendedName>
        <fullName evidence="4 14">Phosphoribosylamine--glycine ligase</fullName>
        <ecNumber evidence="4 14">6.3.4.13</ecNumber>
    </recommendedName>
    <alternativeName>
        <fullName evidence="14">GARS</fullName>
    </alternativeName>
    <alternativeName>
        <fullName evidence="12 14">Glycinamide ribonucleotide synthetase</fullName>
    </alternativeName>
    <alternativeName>
        <fullName evidence="13 14">Phosphoribosylglycinamide synthetase</fullName>
    </alternativeName>
</protein>
<evidence type="ECO:0000256" key="14">
    <source>
        <dbReference type="HAMAP-Rule" id="MF_00138"/>
    </source>
</evidence>
<dbReference type="InterPro" id="IPR011761">
    <property type="entry name" value="ATP-grasp"/>
</dbReference>
<comment type="similarity">
    <text evidence="11 14">Belongs to the GARS family.</text>
</comment>
<evidence type="ECO:0000256" key="4">
    <source>
        <dbReference type="ARBA" id="ARBA00013255"/>
    </source>
</evidence>
<comment type="pathway">
    <text evidence="3 14">Purine metabolism; IMP biosynthesis via de novo pathway; N(1)-(5-phospho-D-ribosyl)glycinamide from 5-phospho-alpha-D-ribose 1-diphosphate: step 2/2.</text>
</comment>
<evidence type="ECO:0000256" key="9">
    <source>
        <dbReference type="ARBA" id="ARBA00022840"/>
    </source>
</evidence>
<dbReference type="InterPro" id="IPR000115">
    <property type="entry name" value="PRibGlycinamide_synth"/>
</dbReference>
<evidence type="ECO:0000256" key="1">
    <source>
        <dbReference type="ARBA" id="ARBA00001936"/>
    </source>
</evidence>
<organism evidence="17 18">
    <name type="scientific">Scopulibacillus darangshiensis</name>
    <dbReference type="NCBI Taxonomy" id="442528"/>
    <lineage>
        <taxon>Bacteria</taxon>
        <taxon>Bacillati</taxon>
        <taxon>Bacillota</taxon>
        <taxon>Bacilli</taxon>
        <taxon>Bacillales</taxon>
        <taxon>Sporolactobacillaceae</taxon>
        <taxon>Scopulibacillus</taxon>
    </lineage>
</organism>
<evidence type="ECO:0000256" key="8">
    <source>
        <dbReference type="ARBA" id="ARBA00022755"/>
    </source>
</evidence>
<dbReference type="FunFam" id="3.40.50.20:FF:000006">
    <property type="entry name" value="Phosphoribosylamine--glycine ligase, chloroplastic"/>
    <property type="match status" value="1"/>
</dbReference>
<dbReference type="InterPro" id="IPR011054">
    <property type="entry name" value="Rudment_hybrid_motif"/>
</dbReference>
<dbReference type="PANTHER" id="PTHR43472:SF1">
    <property type="entry name" value="PHOSPHORIBOSYLAMINE--GLYCINE LIGASE, CHLOROPLASTIC"/>
    <property type="match status" value="1"/>
</dbReference>
<evidence type="ECO:0000259" key="16">
    <source>
        <dbReference type="PROSITE" id="PS50975"/>
    </source>
</evidence>
<keyword evidence="10" id="KW-0464">Manganese</keyword>
<dbReference type="InterPro" id="IPR020559">
    <property type="entry name" value="PRibGlycinamide_synth_CS"/>
</dbReference>
<comment type="cofactor">
    <cofactor evidence="2">
        <name>Mg(2+)</name>
        <dbReference type="ChEBI" id="CHEBI:18420"/>
    </cofactor>
</comment>
<evidence type="ECO:0000256" key="10">
    <source>
        <dbReference type="ARBA" id="ARBA00023211"/>
    </source>
</evidence>
<dbReference type="Pfam" id="PF01071">
    <property type="entry name" value="GARS_A"/>
    <property type="match status" value="1"/>
</dbReference>
<dbReference type="Gene3D" id="3.40.50.20">
    <property type="match status" value="1"/>
</dbReference>
<dbReference type="AlphaFoldDB" id="A0A4R2NQQ0"/>
<evidence type="ECO:0000256" key="13">
    <source>
        <dbReference type="ARBA" id="ARBA00042864"/>
    </source>
</evidence>
<keyword evidence="7 15" id="KW-0547">Nucleotide-binding</keyword>
<evidence type="ECO:0000256" key="6">
    <source>
        <dbReference type="ARBA" id="ARBA00022723"/>
    </source>
</evidence>
<dbReference type="Gene3D" id="3.30.470.20">
    <property type="entry name" value="ATP-grasp fold, B domain"/>
    <property type="match status" value="1"/>
</dbReference>
<dbReference type="GO" id="GO:0004637">
    <property type="term" value="F:phosphoribosylamine-glycine ligase activity"/>
    <property type="evidence" value="ECO:0007669"/>
    <property type="project" value="UniProtKB-UniRule"/>
</dbReference>
<dbReference type="FunFam" id="3.30.1490.20:FF:000006">
    <property type="entry name" value="phosphoribosylamine--glycine ligase, chloroplastic-like"/>
    <property type="match status" value="1"/>
</dbReference>
<keyword evidence="9 15" id="KW-0067">ATP-binding</keyword>
<dbReference type="UniPathway" id="UPA00074">
    <property type="reaction ID" value="UER00125"/>
</dbReference>
<dbReference type="FunFam" id="3.30.470.20:FF:000018">
    <property type="entry name" value="Trifunctional purine biosynthetic protein adenosine-3"/>
    <property type="match status" value="1"/>
</dbReference>
<dbReference type="HAMAP" id="MF_00138">
    <property type="entry name" value="GARS"/>
    <property type="match status" value="1"/>
</dbReference>
<proteinExistence type="inferred from homology"/>
<dbReference type="EC" id="6.3.4.13" evidence="4 14"/>
<evidence type="ECO:0000256" key="3">
    <source>
        <dbReference type="ARBA" id="ARBA00005174"/>
    </source>
</evidence>
<evidence type="ECO:0000313" key="17">
    <source>
        <dbReference type="EMBL" id="TCP24107.1"/>
    </source>
</evidence>
<keyword evidence="5 14" id="KW-0436">Ligase</keyword>
<dbReference type="InterPro" id="IPR020562">
    <property type="entry name" value="PRibGlycinamide_synth_N"/>
</dbReference>
<dbReference type="OrthoDB" id="9807240at2"/>
<comment type="caution">
    <text evidence="17">The sequence shown here is derived from an EMBL/GenBank/DDBJ whole genome shotgun (WGS) entry which is preliminary data.</text>
</comment>
<dbReference type="EMBL" id="SLXK01000027">
    <property type="protein sequence ID" value="TCP24107.1"/>
    <property type="molecule type" value="Genomic_DNA"/>
</dbReference>
<evidence type="ECO:0000313" key="18">
    <source>
        <dbReference type="Proteomes" id="UP000295416"/>
    </source>
</evidence>
<dbReference type="Pfam" id="PF02844">
    <property type="entry name" value="GARS_N"/>
    <property type="match status" value="1"/>
</dbReference>
<evidence type="ECO:0000256" key="11">
    <source>
        <dbReference type="ARBA" id="ARBA00038345"/>
    </source>
</evidence>
<keyword evidence="8 14" id="KW-0658">Purine biosynthesis</keyword>
<comment type="cofactor">
    <cofactor evidence="1">
        <name>Mn(2+)</name>
        <dbReference type="ChEBI" id="CHEBI:29035"/>
    </cofactor>
</comment>
<dbReference type="Gene3D" id="3.90.600.10">
    <property type="entry name" value="Phosphoribosylglycinamide synthetase, C-terminal domain"/>
    <property type="match status" value="1"/>
</dbReference>
<dbReference type="InterPro" id="IPR016185">
    <property type="entry name" value="PreATP-grasp_dom_sf"/>
</dbReference>
<evidence type="ECO:0000256" key="15">
    <source>
        <dbReference type="PROSITE-ProRule" id="PRU00409"/>
    </source>
</evidence>
<dbReference type="InterPro" id="IPR020561">
    <property type="entry name" value="PRibGlycinamid_synth_ATP-grasp"/>
</dbReference>
<dbReference type="PANTHER" id="PTHR43472">
    <property type="entry name" value="PHOSPHORIBOSYLAMINE--GLYCINE LIGASE"/>
    <property type="match status" value="1"/>
</dbReference>
<dbReference type="SMART" id="SM01209">
    <property type="entry name" value="GARS_A"/>
    <property type="match status" value="1"/>
</dbReference>
<reference evidence="17 18" key="1">
    <citation type="submission" date="2019-03" db="EMBL/GenBank/DDBJ databases">
        <title>Genomic Encyclopedia of Type Strains, Phase IV (KMG-IV): sequencing the most valuable type-strain genomes for metagenomic binning, comparative biology and taxonomic classification.</title>
        <authorList>
            <person name="Goeker M."/>
        </authorList>
    </citation>
    <scope>NUCLEOTIDE SEQUENCE [LARGE SCALE GENOMIC DNA]</scope>
    <source>
        <strain evidence="17 18">DSM 19377</strain>
    </source>
</reference>
<dbReference type="Pfam" id="PF02843">
    <property type="entry name" value="GARS_C"/>
    <property type="match status" value="1"/>
</dbReference>
<dbReference type="InterPro" id="IPR037123">
    <property type="entry name" value="PRibGlycinamide_synth_C_sf"/>
</dbReference>
<dbReference type="SMART" id="SM01210">
    <property type="entry name" value="GARS_C"/>
    <property type="match status" value="1"/>
</dbReference>
<dbReference type="InterPro" id="IPR013815">
    <property type="entry name" value="ATP_grasp_subdomain_1"/>
</dbReference>
<dbReference type="SUPFAM" id="SSF52440">
    <property type="entry name" value="PreATP-grasp domain"/>
    <property type="match status" value="1"/>
</dbReference>
<dbReference type="Proteomes" id="UP000295416">
    <property type="component" value="Unassembled WGS sequence"/>
</dbReference>
<comment type="catalytic activity">
    <reaction evidence="14">
        <text>5-phospho-beta-D-ribosylamine + glycine + ATP = N(1)-(5-phospho-beta-D-ribosyl)glycinamide + ADP + phosphate + H(+)</text>
        <dbReference type="Rhea" id="RHEA:17453"/>
        <dbReference type="ChEBI" id="CHEBI:15378"/>
        <dbReference type="ChEBI" id="CHEBI:30616"/>
        <dbReference type="ChEBI" id="CHEBI:43474"/>
        <dbReference type="ChEBI" id="CHEBI:57305"/>
        <dbReference type="ChEBI" id="CHEBI:58681"/>
        <dbReference type="ChEBI" id="CHEBI:143788"/>
        <dbReference type="ChEBI" id="CHEBI:456216"/>
        <dbReference type="EC" id="6.3.4.13"/>
    </reaction>
</comment>
<keyword evidence="6" id="KW-0479">Metal-binding</keyword>
<dbReference type="InterPro" id="IPR020560">
    <property type="entry name" value="PRibGlycinamide_synth_C-dom"/>
</dbReference>
<keyword evidence="18" id="KW-1185">Reference proteome</keyword>
<dbReference type="SUPFAM" id="SSF51246">
    <property type="entry name" value="Rudiment single hybrid motif"/>
    <property type="match status" value="1"/>
</dbReference>
<feature type="domain" description="ATP-grasp" evidence="16">
    <location>
        <begin position="107"/>
        <end position="313"/>
    </location>
</feature>
<evidence type="ECO:0000256" key="2">
    <source>
        <dbReference type="ARBA" id="ARBA00001946"/>
    </source>
</evidence>
<dbReference type="NCBIfam" id="TIGR00877">
    <property type="entry name" value="purD"/>
    <property type="match status" value="1"/>
</dbReference>